<name>A0A9X3WP38_9BACI</name>
<organism evidence="4 5">
    <name type="scientific">Terrihalobacillus insolitus</name>
    <dbReference type="NCBI Taxonomy" id="2950438"/>
    <lineage>
        <taxon>Bacteria</taxon>
        <taxon>Bacillati</taxon>
        <taxon>Bacillota</taxon>
        <taxon>Bacilli</taxon>
        <taxon>Bacillales</taxon>
        <taxon>Bacillaceae</taxon>
        <taxon>Terrihalobacillus</taxon>
    </lineage>
</organism>
<feature type="domain" description="DUF7713" evidence="3">
    <location>
        <begin position="123"/>
        <end position="185"/>
    </location>
</feature>
<evidence type="ECO:0000259" key="2">
    <source>
        <dbReference type="Pfam" id="PF24735"/>
    </source>
</evidence>
<evidence type="ECO:0000259" key="3">
    <source>
        <dbReference type="Pfam" id="PF24828"/>
    </source>
</evidence>
<dbReference type="InterPro" id="IPR056130">
    <property type="entry name" value="DUF7713"/>
</dbReference>
<reference evidence="4" key="1">
    <citation type="submission" date="2022-06" db="EMBL/GenBank/DDBJ databases">
        <title>Aquibacillus sp. a new bacterium isolated from soil saline samples.</title>
        <authorList>
            <person name="Galisteo C."/>
            <person name="De La Haba R."/>
            <person name="Sanchez-Porro C."/>
            <person name="Ventosa A."/>
        </authorList>
    </citation>
    <scope>NUCLEOTIDE SEQUENCE</scope>
    <source>
        <strain evidence="4">3ASR75-11</strain>
    </source>
</reference>
<feature type="domain" description="DUF7686" evidence="2">
    <location>
        <begin position="45"/>
        <end position="113"/>
    </location>
</feature>
<gene>
    <name evidence="4" type="ORF">NC797_02275</name>
</gene>
<dbReference type="Pfam" id="PF24735">
    <property type="entry name" value="DUF7686"/>
    <property type="match status" value="1"/>
</dbReference>
<dbReference type="Pfam" id="PF24828">
    <property type="entry name" value="DUF7713"/>
    <property type="match status" value="1"/>
</dbReference>
<dbReference type="Proteomes" id="UP001145050">
    <property type="component" value="Unassembled WGS sequence"/>
</dbReference>
<dbReference type="AlphaFoldDB" id="A0A9X3WP38"/>
<dbReference type="InterPro" id="IPR056102">
    <property type="entry name" value="DUF7685"/>
</dbReference>
<dbReference type="Pfam" id="PF24734">
    <property type="entry name" value="DUF7685"/>
    <property type="match status" value="1"/>
</dbReference>
<dbReference type="EMBL" id="JAMQKB010000001">
    <property type="protein sequence ID" value="MDC3423332.1"/>
    <property type="molecule type" value="Genomic_DNA"/>
</dbReference>
<sequence length="188" mass="21585">MDMCDVCKKNEANITLTNNDDSQEIICRNCFNDRISEEVGVELESQPQEISVYDVNGIRRDFKVEQRIFPNGIFIEATENIQYGYSFAVHGDLGCNQTELFQQLVDKVKLGISIQYTKVGTFANGQKYHSIVNDHVVGLIDYDERSESCPMVVIDGKPYTWEQLGKMAMSYEGFQFQLKFFDKTEDVE</sequence>
<evidence type="ECO:0000313" key="5">
    <source>
        <dbReference type="Proteomes" id="UP001145050"/>
    </source>
</evidence>
<keyword evidence="5" id="KW-1185">Reference proteome</keyword>
<proteinExistence type="predicted"/>
<feature type="domain" description="DUF7685" evidence="1">
    <location>
        <begin position="3"/>
        <end position="42"/>
    </location>
</feature>
<protein>
    <submittedName>
        <fullName evidence="4">Uncharacterized protein</fullName>
    </submittedName>
</protein>
<evidence type="ECO:0000259" key="1">
    <source>
        <dbReference type="Pfam" id="PF24734"/>
    </source>
</evidence>
<dbReference type="InterPro" id="IPR056103">
    <property type="entry name" value="DUF7686"/>
</dbReference>
<evidence type="ECO:0000313" key="4">
    <source>
        <dbReference type="EMBL" id="MDC3423332.1"/>
    </source>
</evidence>
<accession>A0A9X3WP38</accession>
<comment type="caution">
    <text evidence="4">The sequence shown here is derived from an EMBL/GenBank/DDBJ whole genome shotgun (WGS) entry which is preliminary data.</text>
</comment>
<dbReference type="RefSeq" id="WP_272435011.1">
    <property type="nucleotide sequence ID" value="NZ_JAMQKB010000001.1"/>
</dbReference>